<accession>A0A4Q1CMI9</accession>
<evidence type="ECO:0000313" key="3">
    <source>
        <dbReference type="Proteomes" id="UP000290204"/>
    </source>
</evidence>
<sequence length="164" mass="18251">MKKFAYILLAAAIFSSCNWEFKKQESPETLSGKTEDARKQLDEMLETDKAFSAASEKNGMNKAFLEYAADDAVLLRPGYMPIVEADVIKYLNAQEDTSFKMTWEPHGADIAASADMGYTYGVYKVVTADTTLKGTYLNVWKRQPDGKWKFVIDSGNAGAEKTGM</sequence>
<evidence type="ECO:0000313" key="2">
    <source>
        <dbReference type="EMBL" id="RXK62278.1"/>
    </source>
</evidence>
<dbReference type="Pfam" id="PF14534">
    <property type="entry name" value="DUF4440"/>
    <property type="match status" value="1"/>
</dbReference>
<feature type="domain" description="DUF4440" evidence="1">
    <location>
        <begin position="62"/>
        <end position="149"/>
    </location>
</feature>
<gene>
    <name evidence="2" type="ORF">ESA94_04510</name>
</gene>
<proteinExistence type="predicted"/>
<comment type="caution">
    <text evidence="2">The sequence shown here is derived from an EMBL/GenBank/DDBJ whole genome shotgun (WGS) entry which is preliminary data.</text>
</comment>
<reference evidence="2 3" key="1">
    <citation type="submission" date="2019-01" db="EMBL/GenBank/DDBJ databases">
        <title>Lacibacter sp. strain TTM-7.</title>
        <authorList>
            <person name="Chen W.-M."/>
        </authorList>
    </citation>
    <scope>NUCLEOTIDE SEQUENCE [LARGE SCALE GENOMIC DNA]</scope>
    <source>
        <strain evidence="2 3">TTM-7</strain>
    </source>
</reference>
<dbReference type="EMBL" id="SDHW01000001">
    <property type="protein sequence ID" value="RXK62278.1"/>
    <property type="molecule type" value="Genomic_DNA"/>
</dbReference>
<dbReference type="RefSeq" id="WP_129129649.1">
    <property type="nucleotide sequence ID" value="NZ_SDHW01000001.1"/>
</dbReference>
<dbReference type="SUPFAM" id="SSF54427">
    <property type="entry name" value="NTF2-like"/>
    <property type="match status" value="1"/>
</dbReference>
<organism evidence="2 3">
    <name type="scientific">Lacibacter luteus</name>
    <dbReference type="NCBI Taxonomy" id="2508719"/>
    <lineage>
        <taxon>Bacteria</taxon>
        <taxon>Pseudomonadati</taxon>
        <taxon>Bacteroidota</taxon>
        <taxon>Chitinophagia</taxon>
        <taxon>Chitinophagales</taxon>
        <taxon>Chitinophagaceae</taxon>
        <taxon>Lacibacter</taxon>
    </lineage>
</organism>
<dbReference type="OrthoDB" id="1119084at2"/>
<dbReference type="Proteomes" id="UP000290204">
    <property type="component" value="Unassembled WGS sequence"/>
</dbReference>
<name>A0A4Q1CMI9_9BACT</name>
<dbReference type="PROSITE" id="PS51257">
    <property type="entry name" value="PROKAR_LIPOPROTEIN"/>
    <property type="match status" value="1"/>
</dbReference>
<keyword evidence="3" id="KW-1185">Reference proteome</keyword>
<evidence type="ECO:0000259" key="1">
    <source>
        <dbReference type="Pfam" id="PF14534"/>
    </source>
</evidence>
<dbReference type="InterPro" id="IPR032710">
    <property type="entry name" value="NTF2-like_dom_sf"/>
</dbReference>
<dbReference type="Gene3D" id="3.10.450.50">
    <property type="match status" value="1"/>
</dbReference>
<dbReference type="InterPro" id="IPR027843">
    <property type="entry name" value="DUF4440"/>
</dbReference>
<protein>
    <submittedName>
        <fullName evidence="2">Nuclear transport factor 2 family protein</fullName>
    </submittedName>
</protein>
<dbReference type="AlphaFoldDB" id="A0A4Q1CMI9"/>